<reference evidence="3" key="2">
    <citation type="journal article" date="2024" name="Plant">
        <title>Genomic evolution and insights into agronomic trait innovations of Sesamum species.</title>
        <authorList>
            <person name="Miao H."/>
            <person name="Wang L."/>
            <person name="Qu L."/>
            <person name="Liu H."/>
            <person name="Sun Y."/>
            <person name="Le M."/>
            <person name="Wang Q."/>
            <person name="Wei S."/>
            <person name="Zheng Y."/>
            <person name="Lin W."/>
            <person name="Duan Y."/>
            <person name="Cao H."/>
            <person name="Xiong S."/>
            <person name="Wang X."/>
            <person name="Wei L."/>
            <person name="Li C."/>
            <person name="Ma Q."/>
            <person name="Ju M."/>
            <person name="Zhao R."/>
            <person name="Li G."/>
            <person name="Mu C."/>
            <person name="Tian Q."/>
            <person name="Mei H."/>
            <person name="Zhang T."/>
            <person name="Gao T."/>
            <person name="Zhang H."/>
        </authorList>
    </citation>
    <scope>NUCLEOTIDE SEQUENCE</scope>
    <source>
        <strain evidence="3">K16</strain>
    </source>
</reference>
<feature type="compositionally biased region" description="Polar residues" evidence="1">
    <location>
        <begin position="43"/>
        <end position="58"/>
    </location>
</feature>
<evidence type="ECO:0000313" key="4">
    <source>
        <dbReference type="Proteomes" id="UP001289374"/>
    </source>
</evidence>
<feature type="compositionally biased region" description="Low complexity" evidence="1">
    <location>
        <begin position="76"/>
        <end position="89"/>
    </location>
</feature>
<dbReference type="Pfam" id="PF03468">
    <property type="entry name" value="XS"/>
    <property type="match status" value="1"/>
</dbReference>
<sequence>MPGGNPPKPPHSSFSAHSHHRKSRWENSSSASTSAKAEHKPSPNITTTPNNRDSNSKLPATKPRPRPENPSPRPENPNFISAPRPAFPFTDPPPPPSYGFHMLERRSIVLADGSVRSYFALPPDYENFTHMPRPGFRPEFLGPRDFGLDRPPIPMSPDFLGRDARTRIPDHWNAGPENSLKRKFGEDERGGRDDGFERQRQQLLQYGNANGPGPSAVYNLGRGEMRAPKNMRLLEGSASKLKHNEVDQNAFKKTFLHFVKLVFETANQRKNYLADGKQGPLPCLACGSLCSLECVLCKTGICDDWWCKSSFLNLKIADIIVGEMCVMILFVSFELRRYVRVSLKVPSYWLFRNSEDKDIDNNPSTGSSKDFPDTHSLIMHAYNSDSADSIVDHLAFHKALCILMGWNYLMPPDNSKAYQNFSADDAEANQDDLIMWPPSVLIHNTITGKGRDGRMEGIGNRAMDSMLRDLGFTSGKSMSLYSREGHLGIHTVKFSGDESGLREALRLADYFEREKRGRKSWARVQPVTPGKDDENNPNLVRLDAKSGEKKRVFYGHLATVVDLDKVTFEIKKKVSIMSIRDLKQQSK</sequence>
<feature type="region of interest" description="Disordered" evidence="1">
    <location>
        <begin position="1"/>
        <end position="93"/>
    </location>
</feature>
<name>A0AAE1X6I4_9LAMI</name>
<feature type="compositionally biased region" description="Pro residues" evidence="1">
    <location>
        <begin position="1"/>
        <end position="10"/>
    </location>
</feature>
<gene>
    <name evidence="3" type="ORF">Sango_0578300</name>
</gene>
<dbReference type="PANTHER" id="PTHR46619:SF3">
    <property type="entry name" value="RNA RECOGNITION MOTIF XS DOMAIN PROTEIN"/>
    <property type="match status" value="1"/>
</dbReference>
<feature type="domain" description="XS" evidence="2">
    <location>
        <begin position="431"/>
        <end position="563"/>
    </location>
</feature>
<dbReference type="Gene3D" id="3.30.70.2890">
    <property type="entry name" value="XS domain"/>
    <property type="match status" value="1"/>
</dbReference>
<evidence type="ECO:0000313" key="3">
    <source>
        <dbReference type="EMBL" id="KAK4405718.1"/>
    </source>
</evidence>
<evidence type="ECO:0000256" key="1">
    <source>
        <dbReference type="SAM" id="MobiDB-lite"/>
    </source>
</evidence>
<protein>
    <submittedName>
        <fullName evidence="3">Protein SUPPRESSOR OFSILENCING 3</fullName>
    </submittedName>
</protein>
<organism evidence="3 4">
    <name type="scientific">Sesamum angolense</name>
    <dbReference type="NCBI Taxonomy" id="2727404"/>
    <lineage>
        <taxon>Eukaryota</taxon>
        <taxon>Viridiplantae</taxon>
        <taxon>Streptophyta</taxon>
        <taxon>Embryophyta</taxon>
        <taxon>Tracheophyta</taxon>
        <taxon>Spermatophyta</taxon>
        <taxon>Magnoliopsida</taxon>
        <taxon>eudicotyledons</taxon>
        <taxon>Gunneridae</taxon>
        <taxon>Pentapetalae</taxon>
        <taxon>asterids</taxon>
        <taxon>lamiids</taxon>
        <taxon>Lamiales</taxon>
        <taxon>Pedaliaceae</taxon>
        <taxon>Sesamum</taxon>
    </lineage>
</organism>
<keyword evidence="4" id="KW-1185">Reference proteome</keyword>
<dbReference type="InterPro" id="IPR005380">
    <property type="entry name" value="XS_domain"/>
</dbReference>
<dbReference type="AlphaFoldDB" id="A0AAE1X6I4"/>
<accession>A0AAE1X6I4</accession>
<proteinExistence type="predicted"/>
<dbReference type="InterPro" id="IPR038588">
    <property type="entry name" value="XS_domain_sf"/>
</dbReference>
<evidence type="ECO:0000259" key="2">
    <source>
        <dbReference type="Pfam" id="PF03468"/>
    </source>
</evidence>
<reference evidence="3" key="1">
    <citation type="submission" date="2020-06" db="EMBL/GenBank/DDBJ databases">
        <authorList>
            <person name="Li T."/>
            <person name="Hu X."/>
            <person name="Zhang T."/>
            <person name="Song X."/>
            <person name="Zhang H."/>
            <person name="Dai N."/>
            <person name="Sheng W."/>
            <person name="Hou X."/>
            <person name="Wei L."/>
        </authorList>
    </citation>
    <scope>NUCLEOTIDE SEQUENCE</scope>
    <source>
        <strain evidence="3">K16</strain>
        <tissue evidence="3">Leaf</tissue>
    </source>
</reference>
<dbReference type="GO" id="GO:0031047">
    <property type="term" value="P:regulatory ncRNA-mediated gene silencing"/>
    <property type="evidence" value="ECO:0007669"/>
    <property type="project" value="InterPro"/>
</dbReference>
<dbReference type="PANTHER" id="PTHR46619">
    <property type="entry name" value="RNA RECOGNITION MOTIF XS DOMAIN PROTEIN-RELATED"/>
    <property type="match status" value="1"/>
</dbReference>
<comment type="caution">
    <text evidence="3">The sequence shown here is derived from an EMBL/GenBank/DDBJ whole genome shotgun (WGS) entry which is preliminary data.</text>
</comment>
<feature type="compositionally biased region" description="Polar residues" evidence="1">
    <location>
        <begin position="26"/>
        <end position="35"/>
    </location>
</feature>
<dbReference type="Proteomes" id="UP001289374">
    <property type="component" value="Unassembled WGS sequence"/>
</dbReference>
<dbReference type="EMBL" id="JACGWL010000003">
    <property type="protein sequence ID" value="KAK4405718.1"/>
    <property type="molecule type" value="Genomic_DNA"/>
</dbReference>
<feature type="region of interest" description="Disordered" evidence="1">
    <location>
        <begin position="168"/>
        <end position="194"/>
    </location>
</feature>
<feature type="compositionally biased region" description="Basic and acidic residues" evidence="1">
    <location>
        <begin position="179"/>
        <end position="194"/>
    </location>
</feature>